<keyword evidence="3" id="KW-1185">Reference proteome</keyword>
<name>A0A0P0VM31_ORYSJ</name>
<feature type="non-terminal residue" evidence="2">
    <location>
        <position position="1"/>
    </location>
</feature>
<dbReference type="ExpressionAtlas" id="A0A0P0VM31">
    <property type="expression patterns" value="baseline and differential"/>
</dbReference>
<gene>
    <name evidence="2" type="ordered locus">Os02g0639800</name>
    <name evidence="2" type="ORF">OSNPB_020639800</name>
</gene>
<evidence type="ECO:0000313" key="2">
    <source>
        <dbReference type="EMBL" id="BAS79972.1"/>
    </source>
</evidence>
<dbReference type="EMBL" id="AP014958">
    <property type="protein sequence ID" value="BAS79972.1"/>
    <property type="molecule type" value="Genomic_DNA"/>
</dbReference>
<feature type="compositionally biased region" description="Basic and acidic residues" evidence="1">
    <location>
        <begin position="37"/>
        <end position="47"/>
    </location>
</feature>
<dbReference type="AlphaFoldDB" id="A0A0P0VM31"/>
<evidence type="ECO:0000256" key="1">
    <source>
        <dbReference type="SAM" id="MobiDB-lite"/>
    </source>
</evidence>
<dbReference type="Gramene" id="Os02t0639800-01">
    <property type="protein sequence ID" value="Os02t0639800-01"/>
    <property type="gene ID" value="Os02g0639800"/>
</dbReference>
<feature type="region of interest" description="Disordered" evidence="1">
    <location>
        <begin position="1"/>
        <end position="64"/>
    </location>
</feature>
<dbReference type="Proteomes" id="UP000059680">
    <property type="component" value="Chromosome 2"/>
</dbReference>
<reference evidence="2 3" key="2">
    <citation type="journal article" date="2013" name="Plant Cell Physiol.">
        <title>Rice Annotation Project Database (RAP-DB): an integrative and interactive database for rice genomics.</title>
        <authorList>
            <person name="Sakai H."/>
            <person name="Lee S.S."/>
            <person name="Tanaka T."/>
            <person name="Numa H."/>
            <person name="Kim J."/>
            <person name="Kawahara Y."/>
            <person name="Wakimoto H."/>
            <person name="Yang C.C."/>
            <person name="Iwamoto M."/>
            <person name="Abe T."/>
            <person name="Yamada Y."/>
            <person name="Muto A."/>
            <person name="Inokuchi H."/>
            <person name="Ikemura T."/>
            <person name="Matsumoto T."/>
            <person name="Sasaki T."/>
            <person name="Itoh T."/>
        </authorList>
    </citation>
    <scope>NUCLEOTIDE SEQUENCE [LARGE SCALE GENOMIC DNA]</scope>
    <source>
        <strain evidence="3">cv. Nipponbare</strain>
    </source>
</reference>
<proteinExistence type="predicted"/>
<reference evidence="2 3" key="3">
    <citation type="journal article" date="2013" name="Rice">
        <title>Improvement of the Oryza sativa Nipponbare reference genome using next generation sequence and optical map data.</title>
        <authorList>
            <person name="Kawahara Y."/>
            <person name="de la Bastide M."/>
            <person name="Hamilton J.P."/>
            <person name="Kanamori H."/>
            <person name="McCombie W.R."/>
            <person name="Ouyang S."/>
            <person name="Schwartz D.C."/>
            <person name="Tanaka T."/>
            <person name="Wu J."/>
            <person name="Zhou S."/>
            <person name="Childs K.L."/>
            <person name="Davidson R.M."/>
            <person name="Lin H."/>
            <person name="Quesada-Ocampo L."/>
            <person name="Vaillancourt B."/>
            <person name="Sakai H."/>
            <person name="Lee S.S."/>
            <person name="Kim J."/>
            <person name="Numa H."/>
            <person name="Itoh T."/>
            <person name="Buell C.R."/>
            <person name="Matsumoto T."/>
        </authorList>
    </citation>
    <scope>NUCLEOTIDE SEQUENCE [LARGE SCALE GENOMIC DNA]</scope>
    <source>
        <strain evidence="3">cv. Nipponbare</strain>
    </source>
</reference>
<evidence type="ECO:0000313" key="3">
    <source>
        <dbReference type="Proteomes" id="UP000059680"/>
    </source>
</evidence>
<sequence length="102" mass="11538">KKSRGTGFPWATKASRRAREREEKKRKRKSLIPLVAPREEGKERQEAVHFPLRPPRRPLTSTANHSSPLLFSLLLRVVASAWRRERERQGGGGRPACSTAAS</sequence>
<reference evidence="3" key="1">
    <citation type="journal article" date="2005" name="Nature">
        <title>The map-based sequence of the rice genome.</title>
        <authorList>
            <consortium name="International rice genome sequencing project (IRGSP)"/>
            <person name="Matsumoto T."/>
            <person name="Wu J."/>
            <person name="Kanamori H."/>
            <person name="Katayose Y."/>
            <person name="Fujisawa M."/>
            <person name="Namiki N."/>
            <person name="Mizuno H."/>
            <person name="Yamamoto K."/>
            <person name="Antonio B.A."/>
            <person name="Baba T."/>
            <person name="Sakata K."/>
            <person name="Nagamura Y."/>
            <person name="Aoki H."/>
            <person name="Arikawa K."/>
            <person name="Arita K."/>
            <person name="Bito T."/>
            <person name="Chiden Y."/>
            <person name="Fujitsuka N."/>
            <person name="Fukunaka R."/>
            <person name="Hamada M."/>
            <person name="Harada C."/>
            <person name="Hayashi A."/>
            <person name="Hijishita S."/>
            <person name="Honda M."/>
            <person name="Hosokawa S."/>
            <person name="Ichikawa Y."/>
            <person name="Idonuma A."/>
            <person name="Iijima M."/>
            <person name="Ikeda M."/>
            <person name="Ikeno M."/>
            <person name="Ito K."/>
            <person name="Ito S."/>
            <person name="Ito T."/>
            <person name="Ito Y."/>
            <person name="Ito Y."/>
            <person name="Iwabuchi A."/>
            <person name="Kamiya K."/>
            <person name="Karasawa W."/>
            <person name="Kurita K."/>
            <person name="Katagiri S."/>
            <person name="Kikuta A."/>
            <person name="Kobayashi H."/>
            <person name="Kobayashi N."/>
            <person name="Machita K."/>
            <person name="Maehara T."/>
            <person name="Masukawa M."/>
            <person name="Mizubayashi T."/>
            <person name="Mukai Y."/>
            <person name="Nagasaki H."/>
            <person name="Nagata Y."/>
            <person name="Naito S."/>
            <person name="Nakashima M."/>
            <person name="Nakama Y."/>
            <person name="Nakamichi Y."/>
            <person name="Nakamura M."/>
            <person name="Meguro A."/>
            <person name="Negishi M."/>
            <person name="Ohta I."/>
            <person name="Ohta T."/>
            <person name="Okamoto M."/>
            <person name="Ono N."/>
            <person name="Saji S."/>
            <person name="Sakaguchi M."/>
            <person name="Sakai K."/>
            <person name="Shibata M."/>
            <person name="Shimokawa T."/>
            <person name="Song J."/>
            <person name="Takazaki Y."/>
            <person name="Terasawa K."/>
            <person name="Tsugane M."/>
            <person name="Tsuji K."/>
            <person name="Ueda S."/>
            <person name="Waki K."/>
            <person name="Yamagata H."/>
            <person name="Yamamoto M."/>
            <person name="Yamamoto S."/>
            <person name="Yamane H."/>
            <person name="Yoshiki S."/>
            <person name="Yoshihara R."/>
            <person name="Yukawa K."/>
            <person name="Zhong H."/>
            <person name="Yano M."/>
            <person name="Yuan Q."/>
            <person name="Ouyang S."/>
            <person name="Liu J."/>
            <person name="Jones K.M."/>
            <person name="Gansberger K."/>
            <person name="Moffat K."/>
            <person name="Hill J."/>
            <person name="Bera J."/>
            <person name="Fadrosh D."/>
            <person name="Jin S."/>
            <person name="Johri S."/>
            <person name="Kim M."/>
            <person name="Overton L."/>
            <person name="Reardon M."/>
            <person name="Tsitrin T."/>
            <person name="Vuong H."/>
            <person name="Weaver B."/>
            <person name="Ciecko A."/>
            <person name="Tallon L."/>
            <person name="Jackson J."/>
            <person name="Pai G."/>
            <person name="Aken S.V."/>
            <person name="Utterback T."/>
            <person name="Reidmuller S."/>
            <person name="Feldblyum T."/>
            <person name="Hsiao J."/>
            <person name="Zismann V."/>
            <person name="Iobst S."/>
            <person name="de Vazeille A.R."/>
            <person name="Buell C.R."/>
            <person name="Ying K."/>
            <person name="Li Y."/>
            <person name="Lu T."/>
            <person name="Huang Y."/>
            <person name="Zhao Q."/>
            <person name="Feng Q."/>
            <person name="Zhang L."/>
            <person name="Zhu J."/>
            <person name="Weng Q."/>
            <person name="Mu J."/>
            <person name="Lu Y."/>
            <person name="Fan D."/>
            <person name="Liu Y."/>
            <person name="Guan J."/>
            <person name="Zhang Y."/>
            <person name="Yu S."/>
            <person name="Liu X."/>
            <person name="Zhang Y."/>
            <person name="Hong G."/>
            <person name="Han B."/>
            <person name="Choisne N."/>
            <person name="Demange N."/>
            <person name="Orjeda G."/>
            <person name="Samain S."/>
            <person name="Cattolico L."/>
            <person name="Pelletier E."/>
            <person name="Couloux A."/>
            <person name="Segurens B."/>
            <person name="Wincker P."/>
            <person name="D'Hont A."/>
            <person name="Scarpelli C."/>
            <person name="Weissenbach J."/>
            <person name="Salanoubat M."/>
            <person name="Quetier F."/>
            <person name="Yu Y."/>
            <person name="Kim H.R."/>
            <person name="Rambo T."/>
            <person name="Currie J."/>
            <person name="Collura K."/>
            <person name="Luo M."/>
            <person name="Yang T."/>
            <person name="Ammiraju J.S.S."/>
            <person name="Engler F."/>
            <person name="Soderlund C."/>
            <person name="Wing R.A."/>
            <person name="Palmer L.E."/>
            <person name="de la Bastide M."/>
            <person name="Spiegel L."/>
            <person name="Nascimento L."/>
            <person name="Zutavern T."/>
            <person name="O'Shaughnessy A."/>
            <person name="Dike S."/>
            <person name="Dedhia N."/>
            <person name="Preston R."/>
            <person name="Balija V."/>
            <person name="McCombie W.R."/>
            <person name="Chow T."/>
            <person name="Chen H."/>
            <person name="Chung M."/>
            <person name="Chen C."/>
            <person name="Shaw J."/>
            <person name="Wu H."/>
            <person name="Hsiao K."/>
            <person name="Chao Y."/>
            <person name="Chu M."/>
            <person name="Cheng C."/>
            <person name="Hour A."/>
            <person name="Lee P."/>
            <person name="Lin S."/>
            <person name="Lin Y."/>
            <person name="Liou J."/>
            <person name="Liu S."/>
            <person name="Hsing Y."/>
            <person name="Raghuvanshi S."/>
            <person name="Mohanty A."/>
            <person name="Bharti A.K."/>
            <person name="Gaur A."/>
            <person name="Gupta V."/>
            <person name="Kumar D."/>
            <person name="Ravi V."/>
            <person name="Vij S."/>
            <person name="Kapur A."/>
            <person name="Khurana P."/>
            <person name="Khurana P."/>
            <person name="Khurana J.P."/>
            <person name="Tyagi A.K."/>
            <person name="Gaikwad K."/>
            <person name="Singh A."/>
            <person name="Dalal V."/>
            <person name="Srivastava S."/>
            <person name="Dixit A."/>
            <person name="Pal A.K."/>
            <person name="Ghazi I.A."/>
            <person name="Yadav M."/>
            <person name="Pandit A."/>
            <person name="Bhargava A."/>
            <person name="Sureshbabu K."/>
            <person name="Batra K."/>
            <person name="Sharma T.R."/>
            <person name="Mohapatra T."/>
            <person name="Singh N.K."/>
            <person name="Messing J."/>
            <person name="Nelson A.B."/>
            <person name="Fuks G."/>
            <person name="Kavchok S."/>
            <person name="Keizer G."/>
            <person name="Linton E."/>
            <person name="Llaca V."/>
            <person name="Song R."/>
            <person name="Tanyolac B."/>
            <person name="Young S."/>
            <person name="Ho-Il K."/>
            <person name="Hahn J.H."/>
            <person name="Sangsakoo G."/>
            <person name="Vanavichit A."/>
            <person name="de Mattos Luiz.A.T."/>
            <person name="Zimmer P.D."/>
            <person name="Malone G."/>
            <person name="Dellagostin O."/>
            <person name="de Oliveira A.C."/>
            <person name="Bevan M."/>
            <person name="Bancroft I."/>
            <person name="Minx P."/>
            <person name="Cordum H."/>
            <person name="Wilson R."/>
            <person name="Cheng Z."/>
            <person name="Jin W."/>
            <person name="Jiang J."/>
            <person name="Leong S.A."/>
            <person name="Iwama H."/>
            <person name="Gojobori T."/>
            <person name="Itoh T."/>
            <person name="Niimura Y."/>
            <person name="Fujii Y."/>
            <person name="Habara T."/>
            <person name="Sakai H."/>
            <person name="Sato Y."/>
            <person name="Wilson G."/>
            <person name="Kumar K."/>
            <person name="McCouch S."/>
            <person name="Juretic N."/>
            <person name="Hoen D."/>
            <person name="Wright S."/>
            <person name="Bruskiewich R."/>
            <person name="Bureau T."/>
            <person name="Miyao A."/>
            <person name="Hirochika H."/>
            <person name="Nishikawa T."/>
            <person name="Kadowaki K."/>
            <person name="Sugiura M."/>
            <person name="Burr B."/>
            <person name="Sasaki T."/>
        </authorList>
    </citation>
    <scope>NUCLEOTIDE SEQUENCE [LARGE SCALE GENOMIC DNA]</scope>
    <source>
        <strain evidence="3">cv. Nipponbare</strain>
    </source>
</reference>
<protein>
    <submittedName>
        <fullName evidence="2">Os02g0639800 protein</fullName>
    </submittedName>
</protein>
<organism evidence="2 3">
    <name type="scientific">Oryza sativa subsp. japonica</name>
    <name type="common">Rice</name>
    <dbReference type="NCBI Taxonomy" id="39947"/>
    <lineage>
        <taxon>Eukaryota</taxon>
        <taxon>Viridiplantae</taxon>
        <taxon>Streptophyta</taxon>
        <taxon>Embryophyta</taxon>
        <taxon>Tracheophyta</taxon>
        <taxon>Spermatophyta</taxon>
        <taxon>Magnoliopsida</taxon>
        <taxon>Liliopsida</taxon>
        <taxon>Poales</taxon>
        <taxon>Poaceae</taxon>
        <taxon>BOP clade</taxon>
        <taxon>Oryzoideae</taxon>
        <taxon>Oryzeae</taxon>
        <taxon>Oryzinae</taxon>
        <taxon>Oryza</taxon>
        <taxon>Oryza sativa</taxon>
    </lineage>
</organism>
<accession>A0A0P0VM31</accession>